<dbReference type="InterPro" id="IPR000164">
    <property type="entry name" value="Histone_H3/CENP-A"/>
</dbReference>
<evidence type="ECO:0000256" key="1">
    <source>
        <dbReference type="ARBA" id="ARBA00004286"/>
    </source>
</evidence>
<dbReference type="Gene3D" id="1.10.20.10">
    <property type="entry name" value="Histone, subunit A"/>
    <property type="match status" value="1"/>
</dbReference>
<dbReference type="GO" id="GO:0046982">
    <property type="term" value="F:protein heterodimerization activity"/>
    <property type="evidence" value="ECO:0007669"/>
    <property type="project" value="InterPro"/>
</dbReference>
<sequence>MFMSGGKPVTGPALEPAQHYIQKGGRLKSQLSQTSASANTYPSLARVTHRSTSIPTPVNIHPNCRQPHPSLTTDSSTVFSGGIESTGSLAKTLPRQAYLVSLFQDTNLAAIHAKRVTIQPKDIQLARCLRGGIESSGSRTPRCQPHPSLRTDSSAFFLGGFESSSSRTETSPRCTPCRQPCPSLTTDSSAVSAPKPSQLVWWAK</sequence>
<proteinExistence type="inferred from homology"/>
<dbReference type="EMBL" id="VSWC01000170">
    <property type="protein sequence ID" value="KAA1071478.1"/>
    <property type="molecule type" value="Genomic_DNA"/>
</dbReference>
<dbReference type="SMART" id="SM00428">
    <property type="entry name" value="H3"/>
    <property type="match status" value="1"/>
</dbReference>
<dbReference type="SUPFAM" id="SSF47113">
    <property type="entry name" value="Histone-fold"/>
    <property type="match status" value="1"/>
</dbReference>
<evidence type="ECO:0000256" key="3">
    <source>
        <dbReference type="ARBA" id="ARBA00022454"/>
    </source>
</evidence>
<name>A0A5B0M621_PUCGR</name>
<evidence type="ECO:0000256" key="2">
    <source>
        <dbReference type="ARBA" id="ARBA00010343"/>
    </source>
</evidence>
<keyword evidence="9" id="KW-1185">Reference proteome</keyword>
<comment type="subcellular location">
    <subcellularLocation>
        <location evidence="1">Chromosome</location>
    </subcellularLocation>
</comment>
<evidence type="ECO:0000313" key="10">
    <source>
        <dbReference type="Proteomes" id="UP000325313"/>
    </source>
</evidence>
<dbReference type="GO" id="GO:0003677">
    <property type="term" value="F:DNA binding"/>
    <property type="evidence" value="ECO:0007669"/>
    <property type="project" value="InterPro"/>
</dbReference>
<dbReference type="EMBL" id="VDEP01000507">
    <property type="protein sequence ID" value="KAA1067291.1"/>
    <property type="molecule type" value="Genomic_DNA"/>
</dbReference>
<dbReference type="PRINTS" id="PR00622">
    <property type="entry name" value="HISTONEH3"/>
</dbReference>
<evidence type="ECO:0000313" key="9">
    <source>
        <dbReference type="Proteomes" id="UP000324748"/>
    </source>
</evidence>
<keyword evidence="4" id="KW-0238">DNA-binding</keyword>
<accession>A0A5B0M621</accession>
<dbReference type="Proteomes" id="UP000325313">
    <property type="component" value="Unassembled WGS sequence"/>
</dbReference>
<keyword evidence="4" id="KW-0544">Nucleosome core</keyword>
<keyword evidence="3" id="KW-0158">Chromosome</keyword>
<evidence type="ECO:0000256" key="5">
    <source>
        <dbReference type="SAM" id="MobiDB-lite"/>
    </source>
</evidence>
<comment type="similarity">
    <text evidence="2">Belongs to the histone H3 family.</text>
</comment>
<dbReference type="Proteomes" id="UP000324748">
    <property type="component" value="Unassembled WGS sequence"/>
</dbReference>
<dbReference type="GO" id="GO:0030527">
    <property type="term" value="F:structural constituent of chromatin"/>
    <property type="evidence" value="ECO:0007669"/>
    <property type="project" value="InterPro"/>
</dbReference>
<reference evidence="9 10" key="1">
    <citation type="submission" date="2019-05" db="EMBL/GenBank/DDBJ databases">
        <title>Emergence of the Ug99 lineage of the wheat stem rust pathogen through somatic hybridization.</title>
        <authorList>
            <person name="Li F."/>
            <person name="Upadhyaya N.M."/>
            <person name="Sperschneider J."/>
            <person name="Matny O."/>
            <person name="Nguyen-Phuc H."/>
            <person name="Mago R."/>
            <person name="Raley C."/>
            <person name="Miller M.E."/>
            <person name="Silverstein K.A.T."/>
            <person name="Henningsen E."/>
            <person name="Hirsch C.D."/>
            <person name="Visser B."/>
            <person name="Pretorius Z.A."/>
            <person name="Steffenson B.J."/>
            <person name="Schwessinger B."/>
            <person name="Dodds P.N."/>
            <person name="Figueroa M."/>
        </authorList>
    </citation>
    <scope>NUCLEOTIDE SEQUENCE [LARGE SCALE GENOMIC DNA]</scope>
    <source>
        <strain evidence="8">21-0</strain>
        <strain evidence="7 10">Ug99</strain>
    </source>
</reference>
<dbReference type="AlphaFoldDB" id="A0A5B0M621"/>
<dbReference type="OrthoDB" id="842664at2759"/>
<organism evidence="8 9">
    <name type="scientific">Puccinia graminis f. sp. tritici</name>
    <dbReference type="NCBI Taxonomy" id="56615"/>
    <lineage>
        <taxon>Eukaryota</taxon>
        <taxon>Fungi</taxon>
        <taxon>Dikarya</taxon>
        <taxon>Basidiomycota</taxon>
        <taxon>Pucciniomycotina</taxon>
        <taxon>Pucciniomycetes</taxon>
        <taxon>Pucciniales</taxon>
        <taxon>Pucciniaceae</taxon>
        <taxon>Puccinia</taxon>
    </lineage>
</organism>
<feature type="region of interest" description="Disordered" evidence="5">
    <location>
        <begin position="53"/>
        <end position="74"/>
    </location>
</feature>
<protein>
    <recommendedName>
        <fullName evidence="6">Core Histone H2A/H2B/H3 domain-containing protein</fullName>
    </recommendedName>
</protein>
<evidence type="ECO:0000313" key="8">
    <source>
        <dbReference type="EMBL" id="KAA1071478.1"/>
    </source>
</evidence>
<feature type="region of interest" description="Disordered" evidence="5">
    <location>
        <begin position="162"/>
        <end position="197"/>
    </location>
</feature>
<evidence type="ECO:0000259" key="6">
    <source>
        <dbReference type="Pfam" id="PF00125"/>
    </source>
</evidence>
<dbReference type="Pfam" id="PF00125">
    <property type="entry name" value="Histone"/>
    <property type="match status" value="1"/>
</dbReference>
<dbReference type="InterPro" id="IPR007125">
    <property type="entry name" value="H2A/H2B/H3"/>
</dbReference>
<dbReference type="GO" id="GO:0000786">
    <property type="term" value="C:nucleosome"/>
    <property type="evidence" value="ECO:0007669"/>
    <property type="project" value="UniProtKB-KW"/>
</dbReference>
<dbReference type="InterPro" id="IPR009072">
    <property type="entry name" value="Histone-fold"/>
</dbReference>
<feature type="compositionally biased region" description="Low complexity" evidence="5">
    <location>
        <begin position="162"/>
        <end position="176"/>
    </location>
</feature>
<evidence type="ECO:0000313" key="7">
    <source>
        <dbReference type="EMBL" id="KAA1067291.1"/>
    </source>
</evidence>
<gene>
    <name evidence="8" type="ORF">PGT21_009233</name>
    <name evidence="7" type="ORF">PGTUg99_031360</name>
</gene>
<feature type="domain" description="Core Histone H2A/H2B/H3" evidence="6">
    <location>
        <begin position="97"/>
        <end position="129"/>
    </location>
</feature>
<evidence type="ECO:0000256" key="4">
    <source>
        <dbReference type="ARBA" id="ARBA00023269"/>
    </source>
</evidence>
<dbReference type="PANTHER" id="PTHR11426">
    <property type="entry name" value="HISTONE H3"/>
    <property type="match status" value="1"/>
</dbReference>
<feature type="compositionally biased region" description="Polar residues" evidence="5">
    <location>
        <begin position="182"/>
        <end position="191"/>
    </location>
</feature>
<comment type="caution">
    <text evidence="8">The sequence shown here is derived from an EMBL/GenBank/DDBJ whole genome shotgun (WGS) entry which is preliminary data.</text>
</comment>